<sequence>MRHILDRAVLKAIGQVNRLVFGLSRGQIVLYGFRGVPGILLTVTTPAEPFGRTADAAYLSDTDAYLILAHPLQETELSALLNAGTAVDAARGPDEIAVPADLDRLTDPVERATALKRVLNHASMEERAEVRRLGLTPVARLRLHQPFPETGRSAVAVSIAVEATEPTSCAQ</sequence>
<organism evidence="1 2">
    <name type="scientific">Actinomadura barringtoniae</name>
    <dbReference type="NCBI Taxonomy" id="1427535"/>
    <lineage>
        <taxon>Bacteria</taxon>
        <taxon>Bacillati</taxon>
        <taxon>Actinomycetota</taxon>
        <taxon>Actinomycetes</taxon>
        <taxon>Streptosporangiales</taxon>
        <taxon>Thermomonosporaceae</taxon>
        <taxon>Actinomadura</taxon>
    </lineage>
</organism>
<gene>
    <name evidence="1" type="ORF">J4573_49875</name>
</gene>
<dbReference type="RefSeq" id="WP_208263494.1">
    <property type="nucleotide sequence ID" value="NZ_JAGEOJ010000034.1"/>
</dbReference>
<proteinExistence type="predicted"/>
<accession>A0A939PUI3</accession>
<dbReference type="AlphaFoldDB" id="A0A939PUI3"/>
<dbReference type="Proteomes" id="UP000669179">
    <property type="component" value="Unassembled WGS sequence"/>
</dbReference>
<evidence type="ECO:0000313" key="1">
    <source>
        <dbReference type="EMBL" id="MBO2455269.1"/>
    </source>
</evidence>
<name>A0A939PUI3_9ACTN</name>
<comment type="caution">
    <text evidence="1">The sequence shown here is derived from an EMBL/GenBank/DDBJ whole genome shotgun (WGS) entry which is preliminary data.</text>
</comment>
<dbReference type="EMBL" id="JAGEOJ010000034">
    <property type="protein sequence ID" value="MBO2455269.1"/>
    <property type="molecule type" value="Genomic_DNA"/>
</dbReference>
<protein>
    <submittedName>
        <fullName evidence="1">Uncharacterized protein</fullName>
    </submittedName>
</protein>
<reference evidence="1" key="1">
    <citation type="submission" date="2021-03" db="EMBL/GenBank/DDBJ databases">
        <authorList>
            <person name="Kanchanasin P."/>
            <person name="Saeng-In P."/>
            <person name="Phongsopitanun W."/>
            <person name="Yuki M."/>
            <person name="Kudo T."/>
            <person name="Ohkuma M."/>
            <person name="Tanasupawat S."/>
        </authorList>
    </citation>
    <scope>NUCLEOTIDE SEQUENCE</scope>
    <source>
        <strain evidence="1">GKU 128</strain>
    </source>
</reference>
<keyword evidence="2" id="KW-1185">Reference proteome</keyword>
<evidence type="ECO:0000313" key="2">
    <source>
        <dbReference type="Proteomes" id="UP000669179"/>
    </source>
</evidence>